<evidence type="ECO:0000313" key="2">
    <source>
        <dbReference type="EMBL" id="WVZ80591.1"/>
    </source>
</evidence>
<gene>
    <name evidence="2" type="ORF">U9M48_028053</name>
</gene>
<feature type="region of interest" description="Disordered" evidence="1">
    <location>
        <begin position="1"/>
        <end position="29"/>
    </location>
</feature>
<evidence type="ECO:0000313" key="3">
    <source>
        <dbReference type="Proteomes" id="UP001341281"/>
    </source>
</evidence>
<organism evidence="2 3">
    <name type="scientific">Paspalum notatum var. saurae</name>
    <dbReference type="NCBI Taxonomy" id="547442"/>
    <lineage>
        <taxon>Eukaryota</taxon>
        <taxon>Viridiplantae</taxon>
        <taxon>Streptophyta</taxon>
        <taxon>Embryophyta</taxon>
        <taxon>Tracheophyta</taxon>
        <taxon>Spermatophyta</taxon>
        <taxon>Magnoliopsida</taxon>
        <taxon>Liliopsida</taxon>
        <taxon>Poales</taxon>
        <taxon>Poaceae</taxon>
        <taxon>PACMAD clade</taxon>
        <taxon>Panicoideae</taxon>
        <taxon>Andropogonodae</taxon>
        <taxon>Paspaleae</taxon>
        <taxon>Paspalinae</taxon>
        <taxon>Paspalum</taxon>
    </lineage>
</organism>
<evidence type="ECO:0000256" key="1">
    <source>
        <dbReference type="SAM" id="MobiDB-lite"/>
    </source>
</evidence>
<dbReference type="AlphaFoldDB" id="A0AAQ3X132"/>
<dbReference type="EMBL" id="CP144750">
    <property type="protein sequence ID" value="WVZ80591.1"/>
    <property type="molecule type" value="Genomic_DNA"/>
</dbReference>
<reference evidence="2 3" key="1">
    <citation type="submission" date="2024-02" db="EMBL/GenBank/DDBJ databases">
        <title>High-quality chromosome-scale genome assembly of Pensacola bahiagrass (Paspalum notatum Flugge var. saurae).</title>
        <authorList>
            <person name="Vega J.M."/>
            <person name="Podio M."/>
            <person name="Orjuela J."/>
            <person name="Siena L.A."/>
            <person name="Pessino S.C."/>
            <person name="Combes M.C."/>
            <person name="Mariac C."/>
            <person name="Albertini E."/>
            <person name="Pupilli F."/>
            <person name="Ortiz J.P.A."/>
            <person name="Leblanc O."/>
        </authorList>
    </citation>
    <scope>NUCLEOTIDE SEQUENCE [LARGE SCALE GENOMIC DNA]</scope>
    <source>
        <strain evidence="2">R1</strain>
        <tissue evidence="2">Leaf</tissue>
    </source>
</reference>
<proteinExistence type="predicted"/>
<keyword evidence="3" id="KW-1185">Reference proteome</keyword>
<name>A0AAQ3X132_PASNO</name>
<protein>
    <submittedName>
        <fullName evidence="2">Uncharacterized protein</fullName>
    </submittedName>
</protein>
<dbReference type="Proteomes" id="UP001341281">
    <property type="component" value="Chromosome 06"/>
</dbReference>
<sequence>MHSDWSTTVAPGFSSPLESPRGPSEGLHHRCRTAPACTELPWPTDSEHCLWSIGELLPQSIEVFVIYLQSIGGLELVDNHSSHQESNEAVPLALSSLTVHLPRARLCPGREEEERRRYVIKSKCVELHQTMVSRRSTKTQA</sequence>
<accession>A0AAQ3X132</accession>